<dbReference type="PROSITE" id="PS50053">
    <property type="entry name" value="UBIQUITIN_2"/>
    <property type="match status" value="1"/>
</dbReference>
<evidence type="ECO:0000313" key="4">
    <source>
        <dbReference type="Proteomes" id="UP000077248"/>
    </source>
</evidence>
<dbReference type="PANTHER" id="PTHR10677">
    <property type="entry name" value="UBIQUILIN"/>
    <property type="match status" value="1"/>
</dbReference>
<keyword evidence="4" id="KW-1185">Reference proteome</keyword>
<dbReference type="STRING" id="5599.A0A177DDN0"/>
<dbReference type="RefSeq" id="XP_018382683.1">
    <property type="nucleotide sequence ID" value="XM_018531037.1"/>
</dbReference>
<protein>
    <recommendedName>
        <fullName evidence="2">Ubiquitin-like domain-containing protein</fullName>
    </recommendedName>
</protein>
<dbReference type="GO" id="GO:0031593">
    <property type="term" value="F:polyubiquitin modification-dependent protein binding"/>
    <property type="evidence" value="ECO:0007669"/>
    <property type="project" value="TreeGrafter"/>
</dbReference>
<dbReference type="VEuPathDB" id="FungiDB:CC77DRAFT_285155"/>
<dbReference type="PRINTS" id="PR00348">
    <property type="entry name" value="UBIQUITIN"/>
</dbReference>
<organism evidence="3 4">
    <name type="scientific">Alternaria alternata</name>
    <name type="common">Alternaria rot fungus</name>
    <name type="synonym">Torula alternata</name>
    <dbReference type="NCBI Taxonomy" id="5599"/>
    <lineage>
        <taxon>Eukaryota</taxon>
        <taxon>Fungi</taxon>
        <taxon>Dikarya</taxon>
        <taxon>Ascomycota</taxon>
        <taxon>Pezizomycotina</taxon>
        <taxon>Dothideomycetes</taxon>
        <taxon>Pleosporomycetidae</taxon>
        <taxon>Pleosporales</taxon>
        <taxon>Pleosporineae</taxon>
        <taxon>Pleosporaceae</taxon>
        <taxon>Alternaria</taxon>
        <taxon>Alternaria sect. Alternaria</taxon>
        <taxon>Alternaria alternata complex</taxon>
    </lineage>
</organism>
<dbReference type="SUPFAM" id="SSF54236">
    <property type="entry name" value="Ubiquitin-like"/>
    <property type="match status" value="1"/>
</dbReference>
<dbReference type="Gene3D" id="3.10.20.90">
    <property type="entry name" value="Phosphatidylinositol 3-kinase Catalytic Subunit, Chain A, domain 1"/>
    <property type="match status" value="1"/>
</dbReference>
<evidence type="ECO:0000259" key="2">
    <source>
        <dbReference type="PROSITE" id="PS50053"/>
    </source>
</evidence>
<dbReference type="PANTHER" id="PTHR10677:SF3">
    <property type="entry name" value="FI07626P-RELATED"/>
    <property type="match status" value="1"/>
</dbReference>
<dbReference type="GO" id="GO:0005829">
    <property type="term" value="C:cytosol"/>
    <property type="evidence" value="ECO:0007669"/>
    <property type="project" value="TreeGrafter"/>
</dbReference>
<evidence type="ECO:0000313" key="3">
    <source>
        <dbReference type="EMBL" id="OAG17262.1"/>
    </source>
</evidence>
<gene>
    <name evidence="3" type="ORF">CC77DRAFT_285155</name>
</gene>
<dbReference type="CDD" id="cd17039">
    <property type="entry name" value="Ubl_ubiquitin_like"/>
    <property type="match status" value="1"/>
</dbReference>
<feature type="region of interest" description="Disordered" evidence="1">
    <location>
        <begin position="193"/>
        <end position="215"/>
    </location>
</feature>
<dbReference type="InterPro" id="IPR029071">
    <property type="entry name" value="Ubiquitin-like_domsf"/>
</dbReference>
<dbReference type="SMART" id="SM00213">
    <property type="entry name" value="UBQ"/>
    <property type="match status" value="1"/>
</dbReference>
<dbReference type="Proteomes" id="UP000077248">
    <property type="component" value="Unassembled WGS sequence"/>
</dbReference>
<dbReference type="InterPro" id="IPR019956">
    <property type="entry name" value="Ubiquitin_dom"/>
</dbReference>
<evidence type="ECO:0000256" key="1">
    <source>
        <dbReference type="SAM" id="MobiDB-lite"/>
    </source>
</evidence>
<dbReference type="InterPro" id="IPR000626">
    <property type="entry name" value="Ubiquitin-like_dom"/>
</dbReference>
<dbReference type="EMBL" id="KV441487">
    <property type="protein sequence ID" value="OAG17262.1"/>
    <property type="molecule type" value="Genomic_DNA"/>
</dbReference>
<accession>A0A177DDN0</accession>
<dbReference type="AlphaFoldDB" id="A0A177DDN0"/>
<sequence>MCLKLGSNRKFNVIVGSDTSRKAHCIVLGSQYLHGLPDSDDPQYVRQFVAAPASHRSQINPSDEPFVDDLSLAIRAPKAVVNQAGIIVKTPDKRDIHIQIDDITTVIQLKLRIERETGIAEDSQRLIVGAKQLVDNTTLSSNGVKEGTIVHLGRRMTGGGFFARLPAFFASHKMILKSGGRILQPEAWKEEEEAQTSWPTIDHGKPTNTPSGGYNPYGLILLKNAEHQSNETRGQGSKSKVRWWRRVFQKSKET</sequence>
<proteinExistence type="predicted"/>
<reference evidence="3 4" key="1">
    <citation type="submission" date="2016-05" db="EMBL/GenBank/DDBJ databases">
        <title>Comparative analysis of secretome profiles of manganese(II)-oxidizing ascomycete fungi.</title>
        <authorList>
            <consortium name="DOE Joint Genome Institute"/>
            <person name="Zeiner C.A."/>
            <person name="Purvine S.O."/>
            <person name="Zink E.M."/>
            <person name="Wu S."/>
            <person name="Pasa-Tolic L."/>
            <person name="Chaput D.L."/>
            <person name="Haridas S."/>
            <person name="Grigoriev I.V."/>
            <person name="Santelli C.M."/>
            <person name="Hansel C.M."/>
        </authorList>
    </citation>
    <scope>NUCLEOTIDE SEQUENCE [LARGE SCALE GENOMIC DNA]</scope>
    <source>
        <strain evidence="3 4">SRC1lrK2f</strain>
    </source>
</reference>
<dbReference type="GeneID" id="29116631"/>
<dbReference type="GO" id="GO:0006511">
    <property type="term" value="P:ubiquitin-dependent protein catabolic process"/>
    <property type="evidence" value="ECO:0007669"/>
    <property type="project" value="TreeGrafter"/>
</dbReference>
<name>A0A177DDN0_ALTAL</name>
<dbReference type="InterPro" id="IPR015496">
    <property type="entry name" value="Ubiquilin"/>
</dbReference>
<dbReference type="KEGG" id="aalt:CC77DRAFT_285155"/>
<dbReference type="Pfam" id="PF00240">
    <property type="entry name" value="ubiquitin"/>
    <property type="match status" value="1"/>
</dbReference>
<feature type="domain" description="Ubiquitin-like" evidence="2">
    <location>
        <begin position="84"/>
        <end position="159"/>
    </location>
</feature>